<keyword evidence="1" id="KW-0175">Coiled coil</keyword>
<accession>A0ABW6K3C3</accession>
<evidence type="ECO:0008006" key="4">
    <source>
        <dbReference type="Google" id="ProtNLM"/>
    </source>
</evidence>
<feature type="coiled-coil region" evidence="1">
    <location>
        <begin position="40"/>
        <end position="74"/>
    </location>
</feature>
<dbReference type="EMBL" id="JBIACJ010000007">
    <property type="protein sequence ID" value="MFE8697458.1"/>
    <property type="molecule type" value="Genomic_DNA"/>
</dbReference>
<evidence type="ECO:0000313" key="3">
    <source>
        <dbReference type="Proteomes" id="UP001601058"/>
    </source>
</evidence>
<name>A0ABW6K3C3_9BACI</name>
<dbReference type="Gene3D" id="1.20.5.340">
    <property type="match status" value="1"/>
</dbReference>
<evidence type="ECO:0000313" key="2">
    <source>
        <dbReference type="EMBL" id="MFE8697458.1"/>
    </source>
</evidence>
<gene>
    <name evidence="2" type="ORF">ACFYKT_14030</name>
</gene>
<sequence>MEKTLNLILDKLASFENVQKRQGELIHQLINTVAATNVKISETNEKVDTIEKRVDSIEMKVDSINEEVKEIKQSMITNHDLAYYDQMISEHSRQIYKLKNN</sequence>
<reference evidence="2 3" key="1">
    <citation type="submission" date="2024-08" db="EMBL/GenBank/DDBJ databases">
        <title>Two novel Cytobacillus novel species.</title>
        <authorList>
            <person name="Liu G."/>
        </authorList>
    </citation>
    <scope>NUCLEOTIDE SEQUENCE [LARGE SCALE GENOMIC DNA]</scope>
    <source>
        <strain evidence="2 3">FJAT-53684</strain>
    </source>
</reference>
<evidence type="ECO:0000256" key="1">
    <source>
        <dbReference type="SAM" id="Coils"/>
    </source>
</evidence>
<organism evidence="2 3">
    <name type="scientific">Cytobacillus mangrovibacter</name>
    <dbReference type="NCBI Taxonomy" id="3299024"/>
    <lineage>
        <taxon>Bacteria</taxon>
        <taxon>Bacillati</taxon>
        <taxon>Bacillota</taxon>
        <taxon>Bacilli</taxon>
        <taxon>Bacillales</taxon>
        <taxon>Bacillaceae</taxon>
        <taxon>Cytobacillus</taxon>
    </lineage>
</organism>
<dbReference type="Proteomes" id="UP001601058">
    <property type="component" value="Unassembled WGS sequence"/>
</dbReference>
<dbReference type="RefSeq" id="WP_389220681.1">
    <property type="nucleotide sequence ID" value="NZ_JBIACJ010000007.1"/>
</dbReference>
<protein>
    <recommendedName>
        <fullName evidence="4">t-SNARE coiled-coil homology domain-containing protein</fullName>
    </recommendedName>
</protein>
<comment type="caution">
    <text evidence="2">The sequence shown here is derived from an EMBL/GenBank/DDBJ whole genome shotgun (WGS) entry which is preliminary data.</text>
</comment>
<proteinExistence type="predicted"/>
<keyword evidence="3" id="KW-1185">Reference proteome</keyword>